<protein>
    <recommendedName>
        <fullName evidence="3">Nucleoprotein</fullName>
    </recommendedName>
    <alternativeName>
        <fullName evidence="9">Nucleocapsid protein</fullName>
    </alternativeName>
</protein>
<keyword evidence="8" id="KW-1035">Host cytoplasm</keyword>
<evidence type="ECO:0000256" key="8">
    <source>
        <dbReference type="ARBA" id="ARBA00023200"/>
    </source>
</evidence>
<keyword evidence="7 11" id="KW-0543">Viral nucleoprotein</keyword>
<dbReference type="InterPro" id="IPR009522">
    <property type="entry name" value="Capsid_Phlebovir/Tenuivir"/>
</dbReference>
<evidence type="ECO:0000256" key="10">
    <source>
        <dbReference type="SAM" id="MobiDB-lite"/>
    </source>
</evidence>
<evidence type="ECO:0000256" key="5">
    <source>
        <dbReference type="ARBA" id="ARBA00022844"/>
    </source>
</evidence>
<dbReference type="KEGG" id="vg:80554477"/>
<dbReference type="GO" id="GO:0030430">
    <property type="term" value="C:host cell cytoplasm"/>
    <property type="evidence" value="ECO:0007669"/>
    <property type="project" value="UniProtKB-SubCell"/>
</dbReference>
<feature type="compositionally biased region" description="Basic and acidic residues" evidence="10">
    <location>
        <begin position="13"/>
        <end position="24"/>
    </location>
</feature>
<accession>A0A286S2U8</accession>
<dbReference type="Pfam" id="PF05733">
    <property type="entry name" value="Tenui_N"/>
    <property type="match status" value="1"/>
</dbReference>
<keyword evidence="4" id="KW-0167">Capsid protein</keyword>
<evidence type="ECO:0000256" key="4">
    <source>
        <dbReference type="ARBA" id="ARBA00022561"/>
    </source>
</evidence>
<dbReference type="GO" id="GO:0019013">
    <property type="term" value="C:viral nucleocapsid"/>
    <property type="evidence" value="ECO:0007669"/>
    <property type="project" value="UniProtKB-KW"/>
</dbReference>
<name>A0A286S2U8_9VIRU</name>
<reference evidence="11" key="1">
    <citation type="journal article" date="2017" name="Front. Microbiol.">
        <title>Two Negative-Strand RNA Viruses Identified in Watermelon Represent a Novel Clade in the Order Bunyavirales.</title>
        <authorList>
            <person name="Xin M."/>
            <person name="Cao M."/>
            <person name="Liu W."/>
            <person name="Ren Y."/>
            <person name="Zhou X."/>
            <person name="Wang X."/>
        </authorList>
    </citation>
    <scope>NUCLEOTIDE SEQUENCE</scope>
    <source>
        <strain evidence="11">KF-15</strain>
    </source>
</reference>
<evidence type="ECO:0000256" key="9">
    <source>
        <dbReference type="ARBA" id="ARBA00033344"/>
    </source>
</evidence>
<feature type="region of interest" description="Disordered" evidence="10">
    <location>
        <begin position="1"/>
        <end position="27"/>
    </location>
</feature>
<dbReference type="GeneID" id="80554477"/>
<keyword evidence="5" id="KW-0946">Virion</keyword>
<proteinExistence type="predicted"/>
<evidence type="ECO:0000256" key="7">
    <source>
        <dbReference type="ARBA" id="ARBA00023086"/>
    </source>
</evidence>
<comment type="subcellular location">
    <subcellularLocation>
        <location evidence="1">Host cytoplasm</location>
    </subcellularLocation>
    <subcellularLocation>
        <location evidence="2">Virion</location>
    </subcellularLocation>
</comment>
<evidence type="ECO:0000256" key="6">
    <source>
        <dbReference type="ARBA" id="ARBA00022884"/>
    </source>
</evidence>
<evidence type="ECO:0000313" key="11">
    <source>
        <dbReference type="EMBL" id="ASY01345.1"/>
    </source>
</evidence>
<dbReference type="RefSeq" id="YP_010840818.1">
    <property type="nucleotide sequence ID" value="NC_079049.1"/>
</dbReference>
<organism evidence="11">
    <name type="scientific">Watermelon crinkle leaf-associated virus 2</name>
    <dbReference type="NCBI Taxonomy" id="2034157"/>
    <lineage>
        <taxon>Viruses</taxon>
        <taxon>Riboviria</taxon>
        <taxon>Orthornavirae</taxon>
        <taxon>Negarnaviricota</taxon>
        <taxon>Polyploviricotina</taxon>
        <taxon>Bunyaviricetes</taxon>
        <taxon>Hareavirales</taxon>
        <taxon>Phenuiviridae</taxon>
        <taxon>Coguvirus</taxon>
        <taxon>Coguvirus henanense</taxon>
    </lineage>
</organism>
<dbReference type="EMBL" id="KY781189">
    <property type="protein sequence ID" value="ASY01345.1"/>
    <property type="molecule type" value="Genomic_RNA"/>
</dbReference>
<keyword evidence="6" id="KW-0694">RNA-binding</keyword>
<feature type="region of interest" description="Disordered" evidence="10">
    <location>
        <begin position="51"/>
        <end position="74"/>
    </location>
</feature>
<evidence type="ECO:0000256" key="1">
    <source>
        <dbReference type="ARBA" id="ARBA00004192"/>
    </source>
</evidence>
<sequence>MSSSSRTNNTLREQMKALKNKPESEQSAWLEGLNEQEMRFVETQMKTTKGIKLAQTTAASSSETSEDPKGPAVESLPTEITEARIAAMWTEIDNFDVSSLDQESLKIFEYQGFNPKAILISLMKSCDKNKIPKEQFKSDIITLCAISIIKGSINSNNIKKVSEEGQQEISRLETLYNIKRGGGRKERPDVITVSRIGATFPGKIVQLIHAGKVQSRAFMGPFSSSSLPPVMRHQAFAAVIPRSMNHKIKEFLLQLITAFSVDQSISINPNKKEKMDPVTTFSTQHNYIQVIHDGEYPPENIKKQIFKTISINFDDLLVTARKIVALTGNLEIPSKDEFNSAVMSFN</sequence>
<evidence type="ECO:0000256" key="3">
    <source>
        <dbReference type="ARBA" id="ARBA00014389"/>
    </source>
</evidence>
<dbReference type="GO" id="GO:0003723">
    <property type="term" value="F:RNA binding"/>
    <property type="evidence" value="ECO:0007669"/>
    <property type="project" value="UniProtKB-KW"/>
</dbReference>
<evidence type="ECO:0000256" key="2">
    <source>
        <dbReference type="ARBA" id="ARBA00004328"/>
    </source>
</evidence>
<feature type="compositionally biased region" description="Polar residues" evidence="10">
    <location>
        <begin position="1"/>
        <end position="12"/>
    </location>
</feature>